<dbReference type="InterPro" id="IPR017946">
    <property type="entry name" value="PLC-like_Pdiesterase_TIM-brl"/>
</dbReference>
<keyword evidence="1" id="KW-0732">Signal</keyword>
<dbReference type="PANTHER" id="PTHR46211:SF1">
    <property type="entry name" value="GLYCEROPHOSPHODIESTER PHOSPHODIESTERASE, CYTOPLASMIC"/>
    <property type="match status" value="1"/>
</dbReference>
<evidence type="ECO:0000259" key="2">
    <source>
        <dbReference type="PROSITE" id="PS51704"/>
    </source>
</evidence>
<dbReference type="RefSeq" id="WP_200755667.1">
    <property type="nucleotide sequence ID" value="NZ_AP023322.1"/>
</dbReference>
<feature type="chain" id="PRO_5028961503" evidence="1">
    <location>
        <begin position="24"/>
        <end position="256"/>
    </location>
</feature>
<dbReference type="GO" id="GO:0008081">
    <property type="term" value="F:phosphoric diester hydrolase activity"/>
    <property type="evidence" value="ECO:0007669"/>
    <property type="project" value="InterPro"/>
</dbReference>
<gene>
    <name evidence="3" type="ORF">Cop2CBH44_10110</name>
</gene>
<feature type="domain" description="GP-PDE" evidence="2">
    <location>
        <begin position="25"/>
        <end position="253"/>
    </location>
</feature>
<dbReference type="PROSITE" id="PS51704">
    <property type="entry name" value="GP_PDE"/>
    <property type="match status" value="1"/>
</dbReference>
<evidence type="ECO:0000313" key="4">
    <source>
        <dbReference type="Proteomes" id="UP000594042"/>
    </source>
</evidence>
<dbReference type="GO" id="GO:0006629">
    <property type="term" value="P:lipid metabolic process"/>
    <property type="evidence" value="ECO:0007669"/>
    <property type="project" value="InterPro"/>
</dbReference>
<dbReference type="InterPro" id="IPR030395">
    <property type="entry name" value="GP_PDE_dom"/>
</dbReference>
<protein>
    <submittedName>
        <fullName evidence="3">Glycerophosphoryl diester phosphodiesterase</fullName>
    </submittedName>
</protein>
<dbReference type="Pfam" id="PF03009">
    <property type="entry name" value="GDPD"/>
    <property type="match status" value="1"/>
</dbReference>
<keyword evidence="4" id="KW-1185">Reference proteome</keyword>
<feature type="signal peptide" evidence="1">
    <location>
        <begin position="1"/>
        <end position="23"/>
    </location>
</feature>
<evidence type="ECO:0000313" key="3">
    <source>
        <dbReference type="EMBL" id="BCI62658.1"/>
    </source>
</evidence>
<dbReference type="PANTHER" id="PTHR46211">
    <property type="entry name" value="GLYCEROPHOSPHORYL DIESTER PHOSPHODIESTERASE"/>
    <property type="match status" value="1"/>
</dbReference>
<dbReference type="EMBL" id="AP023322">
    <property type="protein sequence ID" value="BCI62658.1"/>
    <property type="molecule type" value="Genomic_DNA"/>
</dbReference>
<dbReference type="Gene3D" id="3.20.20.190">
    <property type="entry name" value="Phosphatidylinositol (PI) phosphodiesterase"/>
    <property type="match status" value="1"/>
</dbReference>
<sequence length="256" mass="29138">MITKKGFLCIVLICILFASTSFAKTKIISHRGFWKTESSAQNSLTALQKAADIGVYGSEFDVLMTKDNVMIVNHDGRIKDMVIEKTFYEELSSITLSNGERLPILEEYLLLGKNNKKIKLILEIKSLSTPEKETQAVINVTNMVKKMGMEKQVEYIAFSLHVVKELIRLAPEATVAYLNGDLSPQELKNIGCSGLDYHINVYKKHKNWIKEAHKLGLSTNVWTVNEQKDMEYFINEGIDYITTDEPLLLQQILFKN</sequence>
<dbReference type="AlphaFoldDB" id="A0A7G1HWU9"/>
<evidence type="ECO:0000256" key="1">
    <source>
        <dbReference type="SAM" id="SignalP"/>
    </source>
</evidence>
<reference evidence="4" key="1">
    <citation type="submission" date="2020-07" db="EMBL/GenBank/DDBJ databases">
        <title>Complete genome sequencing of Coprobacter sp. strain 2CBH44.</title>
        <authorList>
            <person name="Sakamoto M."/>
            <person name="Murakami T."/>
            <person name="Mori H."/>
        </authorList>
    </citation>
    <scope>NUCLEOTIDE SEQUENCE [LARGE SCALE GENOMIC DNA]</scope>
    <source>
        <strain evidence="4">2CBH44</strain>
    </source>
</reference>
<dbReference type="KEGG" id="copr:Cop2CBH44_10110"/>
<proteinExistence type="predicted"/>
<dbReference type="SUPFAM" id="SSF51695">
    <property type="entry name" value="PLC-like phosphodiesterases"/>
    <property type="match status" value="1"/>
</dbReference>
<organism evidence="3 4">
    <name type="scientific">Coprobacter secundus subsp. similis</name>
    <dbReference type="NCBI Taxonomy" id="2751153"/>
    <lineage>
        <taxon>Bacteria</taxon>
        <taxon>Pseudomonadati</taxon>
        <taxon>Bacteroidota</taxon>
        <taxon>Bacteroidia</taxon>
        <taxon>Bacteroidales</taxon>
        <taxon>Barnesiellaceae</taxon>
        <taxon>Coprobacter</taxon>
    </lineage>
</organism>
<accession>A0A7G1HWU9</accession>
<dbReference type="Proteomes" id="UP000594042">
    <property type="component" value="Chromosome"/>
</dbReference>
<name>A0A7G1HWU9_9BACT</name>